<dbReference type="GO" id="GO:0005737">
    <property type="term" value="C:cytoplasm"/>
    <property type="evidence" value="ECO:0007669"/>
    <property type="project" value="TreeGrafter"/>
</dbReference>
<accession>A0A136J8A7</accession>
<dbReference type="Gene3D" id="3.30.9.10">
    <property type="entry name" value="D-Amino Acid Oxidase, subunit A, domain 2"/>
    <property type="match status" value="1"/>
</dbReference>
<feature type="domain" description="FAD dependent oxidoreductase" evidence="1">
    <location>
        <begin position="64"/>
        <end position="513"/>
    </location>
</feature>
<dbReference type="InterPro" id="IPR006076">
    <property type="entry name" value="FAD-dep_OxRdtase"/>
</dbReference>
<dbReference type="PANTHER" id="PTHR13847">
    <property type="entry name" value="SARCOSINE DEHYDROGENASE-RELATED"/>
    <property type="match status" value="1"/>
</dbReference>
<dbReference type="InParanoid" id="A0A136J8A7"/>
<dbReference type="PANTHER" id="PTHR13847:SF213">
    <property type="entry name" value="DEPENDENT OXIDOREDUCTASE, PUTATIVE-RELATED"/>
    <property type="match status" value="1"/>
</dbReference>
<dbReference type="EMBL" id="KQ964248">
    <property type="protein sequence ID" value="KXJ93395.1"/>
    <property type="molecule type" value="Genomic_DNA"/>
</dbReference>
<organism evidence="2 3">
    <name type="scientific">Microdochium bolleyi</name>
    <dbReference type="NCBI Taxonomy" id="196109"/>
    <lineage>
        <taxon>Eukaryota</taxon>
        <taxon>Fungi</taxon>
        <taxon>Dikarya</taxon>
        <taxon>Ascomycota</taxon>
        <taxon>Pezizomycotina</taxon>
        <taxon>Sordariomycetes</taxon>
        <taxon>Xylariomycetidae</taxon>
        <taxon>Xylariales</taxon>
        <taxon>Microdochiaceae</taxon>
        <taxon>Microdochium</taxon>
    </lineage>
</organism>
<dbReference type="InterPro" id="IPR036188">
    <property type="entry name" value="FAD/NAD-bd_sf"/>
</dbReference>
<sequence>MRPHQGLPLAITASAGLTAKVWGQAGVDFDPGYPVQDPTVSYWQIPTHPDVADGQSTTFPQTADVVIIGSGMSGTSVAWHLLVGDGHTAQTPFKPRIAMLEARQACSGATGRNGGHIRPSSWEEYATAKRVTTKDEAIKITRLRANHTQAIIAAAAKLSPEARRWSSARSVDSLDVFFDEVTFRHAVNATEALKAEIPDVGEQWSVLEHDEAVRVSLIPTAVGALAGTPKLAGAVWGYRFVTSSLKYLLDGFPVSTDVVEISRRGSFSLDTNTPARQVRALPAGSEYNFEVVTDRGVIRTNHVVHASNAWVPHFTVGTGRFIDAMILHMSAQLGGTGLPNVGEWPPHYQNTSLPTGRAWSLFRNLGLDYVVHQPENNEFMFGGGAGLASVAPPTATDPALRYADNVTTMSPIYEAYLGGVLPTYFGYEAYGAERTDYPDNGTGSGIWPGRMKRVWNGVEALTRDALPVVGPLDERFSNRTVLANPGKGREWVTTGFNGEGMAYTWLSGKGLSEMIRNHGGRDNSSSDAVFEWFPRAFLLTEERLKRAAGVAVRDVQGLRRRSH</sequence>
<dbReference type="AlphaFoldDB" id="A0A136J8A7"/>
<evidence type="ECO:0000259" key="1">
    <source>
        <dbReference type="Pfam" id="PF01266"/>
    </source>
</evidence>
<dbReference type="Proteomes" id="UP000070501">
    <property type="component" value="Unassembled WGS sequence"/>
</dbReference>
<dbReference type="Gene3D" id="3.50.50.60">
    <property type="entry name" value="FAD/NAD(P)-binding domain"/>
    <property type="match status" value="1"/>
</dbReference>
<dbReference type="STRING" id="196109.A0A136J8A7"/>
<evidence type="ECO:0000313" key="3">
    <source>
        <dbReference type="Proteomes" id="UP000070501"/>
    </source>
</evidence>
<evidence type="ECO:0000313" key="2">
    <source>
        <dbReference type="EMBL" id="KXJ93395.1"/>
    </source>
</evidence>
<dbReference type="Pfam" id="PF01266">
    <property type="entry name" value="DAO"/>
    <property type="match status" value="1"/>
</dbReference>
<protein>
    <submittedName>
        <fullName evidence="2">FAD dependent oxidoreductase-domain-containing protein</fullName>
    </submittedName>
</protein>
<reference evidence="3" key="1">
    <citation type="submission" date="2016-02" db="EMBL/GenBank/DDBJ databases">
        <title>Draft genome sequence of Microdochium bolleyi, a fungal endophyte of beachgrass.</title>
        <authorList>
            <consortium name="DOE Joint Genome Institute"/>
            <person name="David A.S."/>
            <person name="May G."/>
            <person name="Haridas S."/>
            <person name="Lim J."/>
            <person name="Wang M."/>
            <person name="Labutti K."/>
            <person name="Lipzen A."/>
            <person name="Barry K."/>
            <person name="Grigoriev I.V."/>
        </authorList>
    </citation>
    <scope>NUCLEOTIDE SEQUENCE [LARGE SCALE GENOMIC DNA]</scope>
    <source>
        <strain evidence="3">J235TASD1</strain>
    </source>
</reference>
<proteinExistence type="predicted"/>
<keyword evidence="3" id="KW-1185">Reference proteome</keyword>
<dbReference type="OrthoDB" id="429143at2759"/>
<name>A0A136J8A7_9PEZI</name>
<dbReference type="SUPFAM" id="SSF51905">
    <property type="entry name" value="FAD/NAD(P)-binding domain"/>
    <property type="match status" value="1"/>
</dbReference>
<gene>
    <name evidence="2" type="ORF">Micbo1qcDRAFT_188383</name>
</gene>